<dbReference type="PANTHER" id="PTHR45911">
    <property type="entry name" value="C2 DOMAIN-CONTAINING PROTEIN"/>
    <property type="match status" value="1"/>
</dbReference>
<dbReference type="PROSITE" id="PS50004">
    <property type="entry name" value="C2"/>
    <property type="match status" value="1"/>
</dbReference>
<sequence length="346" mass="38808">MGLDVTATLEPTGITGMMATFIQLIWGPTAFIGEIDDGSLEDALALTTDGDAFHSSLGTWSHSNNGTANVTGRKTVFWNSTVEKLHDKTLCMNRWRPGYLGLIVTLLRASNLPIADTFIQGSSSDPFVTLQLGDEYFRSSCVNGSLDPVWQPAEVFEFEVPHLNAQMQRQLEIQVVDNDRFKQDDLLGELQLSLSLFEARPNEAAVDTYELKVPEDLKQAAKHPEKKTTLQLDICLIMETDGQKTLCVWENEDYVDGDWKPSHSNERRHWSTFDLQVSSDNFDHVAPEVPEGLEGAGWVYSTKKGDDHGWIYACTYTGPWSASSFTTCYARRRLWQNNCRPAIACE</sequence>
<dbReference type="PANTHER" id="PTHR45911:SF7">
    <property type="entry name" value="C2 DOMAIN-CONTAINING PROTEIN"/>
    <property type="match status" value="1"/>
</dbReference>
<reference evidence="4" key="2">
    <citation type="submission" date="2020-06" db="EMBL/GenBank/DDBJ databases">
        <authorList>
            <person name="Studholme D.J."/>
        </authorList>
    </citation>
    <scope>NUCLEOTIDE SEQUENCE</scope>
    <source>
        <strain evidence="4">NZFS 2646</strain>
    </source>
</reference>
<feature type="domain" description="C2" evidence="3">
    <location>
        <begin position="82"/>
        <end position="209"/>
    </location>
</feature>
<keyword evidence="2" id="KW-0106">Calcium</keyword>
<evidence type="ECO:0000259" key="3">
    <source>
        <dbReference type="PROSITE" id="PS50004"/>
    </source>
</evidence>
<dbReference type="Gene3D" id="2.60.40.150">
    <property type="entry name" value="C2 domain"/>
    <property type="match status" value="1"/>
</dbReference>
<gene>
    <name evidence="4" type="ORF">JM16_009323</name>
</gene>
<accession>A0A8T0LJJ9</accession>
<dbReference type="CDD" id="cd00030">
    <property type="entry name" value="C2"/>
    <property type="match status" value="1"/>
</dbReference>
<reference evidence="4" key="1">
    <citation type="journal article" date="2015" name="Genom Data">
        <title>Genome sequences of six Phytophthora species associated with forests in New Zealand.</title>
        <authorList>
            <person name="Studholme D.J."/>
            <person name="McDougal R.L."/>
            <person name="Sambles C."/>
            <person name="Hansen E."/>
            <person name="Hardy G."/>
            <person name="Grant M."/>
            <person name="Ganley R.J."/>
            <person name="Williams N.M."/>
        </authorList>
    </citation>
    <scope>NUCLEOTIDE SEQUENCE</scope>
    <source>
        <strain evidence="4">NZFS 2646</strain>
    </source>
</reference>
<protein>
    <recommendedName>
        <fullName evidence="3">C2 domain-containing protein</fullName>
    </recommendedName>
</protein>
<proteinExistence type="predicted"/>
<evidence type="ECO:0000256" key="2">
    <source>
        <dbReference type="ARBA" id="ARBA00022837"/>
    </source>
</evidence>
<dbReference type="Proteomes" id="UP000785171">
    <property type="component" value="Unassembled WGS sequence"/>
</dbReference>
<evidence type="ECO:0000313" key="4">
    <source>
        <dbReference type="EMBL" id="KAG2504650.1"/>
    </source>
</evidence>
<dbReference type="GO" id="GO:0046872">
    <property type="term" value="F:metal ion binding"/>
    <property type="evidence" value="ECO:0007669"/>
    <property type="project" value="UniProtKB-KW"/>
</dbReference>
<dbReference type="AlphaFoldDB" id="A0A8T0LJJ9"/>
<name>A0A8T0LJJ9_9STRA</name>
<dbReference type="SUPFAM" id="SSF49562">
    <property type="entry name" value="C2 domain (Calcium/lipid-binding domain, CaLB)"/>
    <property type="match status" value="1"/>
</dbReference>
<evidence type="ECO:0000256" key="1">
    <source>
        <dbReference type="ARBA" id="ARBA00022723"/>
    </source>
</evidence>
<evidence type="ECO:0000313" key="5">
    <source>
        <dbReference type="Proteomes" id="UP000785171"/>
    </source>
</evidence>
<dbReference type="InterPro" id="IPR000008">
    <property type="entry name" value="C2_dom"/>
</dbReference>
<keyword evidence="1" id="KW-0479">Metal-binding</keyword>
<comment type="caution">
    <text evidence="4">The sequence shown here is derived from an EMBL/GenBank/DDBJ whole genome shotgun (WGS) entry which is preliminary data.</text>
</comment>
<dbReference type="EMBL" id="JPWV03000776">
    <property type="protein sequence ID" value="KAG2504650.1"/>
    <property type="molecule type" value="Genomic_DNA"/>
</dbReference>
<dbReference type="SMART" id="SM00239">
    <property type="entry name" value="C2"/>
    <property type="match status" value="1"/>
</dbReference>
<dbReference type="Pfam" id="PF00168">
    <property type="entry name" value="C2"/>
    <property type="match status" value="1"/>
</dbReference>
<dbReference type="InterPro" id="IPR035892">
    <property type="entry name" value="C2_domain_sf"/>
</dbReference>
<organism evidence="4 5">
    <name type="scientific">Phytophthora kernoviae</name>
    <dbReference type="NCBI Taxonomy" id="325452"/>
    <lineage>
        <taxon>Eukaryota</taxon>
        <taxon>Sar</taxon>
        <taxon>Stramenopiles</taxon>
        <taxon>Oomycota</taxon>
        <taxon>Peronosporomycetes</taxon>
        <taxon>Peronosporales</taxon>
        <taxon>Peronosporaceae</taxon>
        <taxon>Phytophthora</taxon>
    </lineage>
</organism>